<reference evidence="1 2" key="1">
    <citation type="submission" date="2019-06" db="EMBL/GenBank/DDBJ databases">
        <title>Whole genome shotgun sequence of Glutamicibacter uratoxydans NBRC 15515.</title>
        <authorList>
            <person name="Hosoyama A."/>
            <person name="Uohara A."/>
            <person name="Ohji S."/>
            <person name="Ichikawa N."/>
        </authorList>
    </citation>
    <scope>NUCLEOTIDE SEQUENCE [LARGE SCALE GENOMIC DNA]</scope>
    <source>
        <strain evidence="1 2">NBRC 15515</strain>
    </source>
</reference>
<dbReference type="InterPro" id="IPR011990">
    <property type="entry name" value="TPR-like_helical_dom_sf"/>
</dbReference>
<dbReference type="Pfam" id="PF14561">
    <property type="entry name" value="TPR_20"/>
    <property type="match status" value="1"/>
</dbReference>
<dbReference type="OrthoDB" id="5181746at2"/>
<dbReference type="Proteomes" id="UP000316612">
    <property type="component" value="Unassembled WGS sequence"/>
</dbReference>
<comment type="caution">
    <text evidence="1">The sequence shown here is derived from an EMBL/GenBank/DDBJ whole genome shotgun (WGS) entry which is preliminary data.</text>
</comment>
<accession>A0A4Y4DLY6</accession>
<evidence type="ECO:0000313" key="1">
    <source>
        <dbReference type="EMBL" id="GED05623.1"/>
    </source>
</evidence>
<name>A0A4Y4DLY6_GLUUR</name>
<dbReference type="InterPro" id="IPR036249">
    <property type="entry name" value="Thioredoxin-like_sf"/>
</dbReference>
<dbReference type="SUPFAM" id="SSF48452">
    <property type="entry name" value="TPR-like"/>
    <property type="match status" value="1"/>
</dbReference>
<proteinExistence type="predicted"/>
<gene>
    <name evidence="1" type="ORF">AUR04nite_11550</name>
</gene>
<dbReference type="Gene3D" id="3.40.30.10">
    <property type="entry name" value="Glutaredoxin"/>
    <property type="match status" value="1"/>
</dbReference>
<organism evidence="1 2">
    <name type="scientific">Glutamicibacter uratoxydans</name>
    <name type="common">Arthrobacter uratoxydans</name>
    <dbReference type="NCBI Taxonomy" id="43667"/>
    <lineage>
        <taxon>Bacteria</taxon>
        <taxon>Bacillati</taxon>
        <taxon>Actinomycetota</taxon>
        <taxon>Actinomycetes</taxon>
        <taxon>Micrococcales</taxon>
        <taxon>Micrococcaceae</taxon>
        <taxon>Glutamicibacter</taxon>
    </lineage>
</organism>
<dbReference type="RefSeq" id="WP_141362890.1">
    <property type="nucleotide sequence ID" value="NZ_BAAAJL010000007.1"/>
</dbReference>
<dbReference type="AlphaFoldDB" id="A0A4Y4DLY6"/>
<dbReference type="SUPFAM" id="SSF52833">
    <property type="entry name" value="Thioredoxin-like"/>
    <property type="match status" value="1"/>
</dbReference>
<dbReference type="Gene3D" id="1.25.40.10">
    <property type="entry name" value="Tetratricopeptide repeat domain"/>
    <property type="match status" value="1"/>
</dbReference>
<dbReference type="EMBL" id="BJNY01000006">
    <property type="protein sequence ID" value="GED05623.1"/>
    <property type="molecule type" value="Genomic_DNA"/>
</dbReference>
<sequence>MSEEASIPSARGAVDLSSLSSHQLQATDADAGTQQATWTMQLDEASFQQFVALSQRVPAIVSLGSPRVQVSVDLDTALKQLVDARAGSLVLGLVDAEAYPQIAQAFQAQQIPLVVALVNGQPVPLFQGPAATDQIEQVFGQLHQLAVQQGLSGTVPPFAGQAEAQPALPPLHQKAVDAIDEGDYAAAEAAYLEALNEKPNDHEAQVGLYQVRLLSRTQNLDLNQARAAAAANPDDLAAQLDVADLDVVGGHVEDAFARLVSLIARLADEDRERVRRRLIELYAVIGNNDPRVAASRQKLARVLF</sequence>
<keyword evidence="2" id="KW-1185">Reference proteome</keyword>
<protein>
    <submittedName>
        <fullName evidence="1">Thioredoxin</fullName>
    </submittedName>
</protein>
<evidence type="ECO:0000313" key="2">
    <source>
        <dbReference type="Proteomes" id="UP000316612"/>
    </source>
</evidence>